<reference evidence="3 4" key="1">
    <citation type="submission" date="2015-08" db="EMBL/GenBank/DDBJ databases">
        <title>Draft Genome Sequence of Bacillus vietnamensis UCD-SED5.</title>
        <authorList>
            <person name="Lee R.D."/>
            <person name="Jospin G."/>
            <person name="Lang J.M."/>
            <person name="Coil D.A."/>
            <person name="Eisen J.A."/>
        </authorList>
    </citation>
    <scope>NUCLEOTIDE SEQUENCE [LARGE SCALE GENOMIC DNA]</scope>
    <source>
        <strain evidence="3 4">UCD-SED5</strain>
    </source>
</reference>
<gene>
    <name evidence="3" type="ORF">AM506_17295</name>
</gene>
<organism evidence="3 4">
    <name type="scientific">Rossellomorea vietnamensis</name>
    <dbReference type="NCBI Taxonomy" id="218284"/>
    <lineage>
        <taxon>Bacteria</taxon>
        <taxon>Bacillati</taxon>
        <taxon>Bacillota</taxon>
        <taxon>Bacilli</taxon>
        <taxon>Bacillales</taxon>
        <taxon>Bacillaceae</taxon>
        <taxon>Rossellomorea</taxon>
    </lineage>
</organism>
<feature type="chain" id="PRO_5039494197" evidence="2">
    <location>
        <begin position="25"/>
        <end position="224"/>
    </location>
</feature>
<proteinExistence type="predicted"/>
<evidence type="ECO:0000256" key="2">
    <source>
        <dbReference type="SAM" id="SignalP"/>
    </source>
</evidence>
<accession>A0A0P6WPV4</accession>
<feature type="signal peptide" evidence="2">
    <location>
        <begin position="1"/>
        <end position="24"/>
    </location>
</feature>
<dbReference type="EMBL" id="LIXZ01000016">
    <property type="protein sequence ID" value="KPL58371.1"/>
    <property type="molecule type" value="Genomic_DNA"/>
</dbReference>
<keyword evidence="1" id="KW-0175">Coiled coil</keyword>
<keyword evidence="2" id="KW-0732">Signal</keyword>
<dbReference type="AlphaFoldDB" id="A0A0P6WPV4"/>
<comment type="caution">
    <text evidence="3">The sequence shown here is derived from an EMBL/GenBank/DDBJ whole genome shotgun (WGS) entry which is preliminary data.</text>
</comment>
<name>A0A0P6WPV4_9BACI</name>
<dbReference type="Proteomes" id="UP000050398">
    <property type="component" value="Unassembled WGS sequence"/>
</dbReference>
<dbReference type="OrthoDB" id="2842509at2"/>
<dbReference type="PATRIC" id="fig|218284.4.peg.1678"/>
<sequence length="224" mass="25189">MCRNRLFFVLFISSCLFLSGCRVVFDPFAQNAEQKEIQKEHRQKADVQEQEEVVQEESEEPAFNINATLTLDGEKMMISGDTDLPPDTFLKIKLMPYKGNATVEEIKEETAGTLNEVPANTVGIGTSVEEDGSIREKTYYRPDLSTRYRFELVFEPEGQEEEIKQQLIEQAGNLDELPGLQVTKEADPDASMVHGDDPVKGYIQTVNIMKAGEKNGDGVTLEFE</sequence>
<evidence type="ECO:0000256" key="1">
    <source>
        <dbReference type="SAM" id="Coils"/>
    </source>
</evidence>
<dbReference type="PROSITE" id="PS51257">
    <property type="entry name" value="PROKAR_LIPOPROTEIN"/>
    <property type="match status" value="1"/>
</dbReference>
<dbReference type="RefSeq" id="WP_060673757.1">
    <property type="nucleotide sequence ID" value="NZ_LIXZ01000016.1"/>
</dbReference>
<evidence type="ECO:0000313" key="3">
    <source>
        <dbReference type="EMBL" id="KPL58371.1"/>
    </source>
</evidence>
<feature type="coiled-coil region" evidence="1">
    <location>
        <begin position="30"/>
        <end position="57"/>
    </location>
</feature>
<evidence type="ECO:0000313" key="4">
    <source>
        <dbReference type="Proteomes" id="UP000050398"/>
    </source>
</evidence>
<protein>
    <submittedName>
        <fullName evidence="3">Uncharacterized protein</fullName>
    </submittedName>
</protein>